<dbReference type="Pfam" id="PF00271">
    <property type="entry name" value="Helicase_C"/>
    <property type="match status" value="1"/>
</dbReference>
<feature type="non-terminal residue" evidence="3">
    <location>
        <position position="137"/>
    </location>
</feature>
<dbReference type="CDD" id="cd18793">
    <property type="entry name" value="SF2_C_SNF"/>
    <property type="match status" value="1"/>
</dbReference>
<proteinExistence type="predicted"/>
<dbReference type="InterPro" id="IPR027417">
    <property type="entry name" value="P-loop_NTPase"/>
</dbReference>
<evidence type="ECO:0000256" key="1">
    <source>
        <dbReference type="ARBA" id="ARBA00022801"/>
    </source>
</evidence>
<dbReference type="PANTHER" id="PTHR45766:SF5">
    <property type="entry name" value="SNF2 DOMAIN-CONTAINING PROTEIN _ HELICASE DOMAIN-CONTAINING PROTEIN _ HNH ENDONUCLEASE DOMAIN-CONTAINING PROTEIN"/>
    <property type="match status" value="1"/>
</dbReference>
<dbReference type="Gene3D" id="3.40.50.300">
    <property type="entry name" value="P-loop containing nucleotide triphosphate hydrolases"/>
    <property type="match status" value="1"/>
</dbReference>
<protein>
    <recommendedName>
        <fullName evidence="2">Helicase C-terminal domain-containing protein</fullName>
    </recommendedName>
</protein>
<dbReference type="GO" id="GO:0004520">
    <property type="term" value="F:DNA endonuclease activity"/>
    <property type="evidence" value="ECO:0007669"/>
    <property type="project" value="TreeGrafter"/>
</dbReference>
<name>A0AA41SMV1_PAPNU</name>
<dbReference type="GO" id="GO:0043596">
    <property type="term" value="C:nuclear replication fork"/>
    <property type="evidence" value="ECO:0007669"/>
    <property type="project" value="TreeGrafter"/>
</dbReference>
<dbReference type="EMBL" id="JAJJMA010176118">
    <property type="protein sequence ID" value="MCL7037183.1"/>
    <property type="molecule type" value="Genomic_DNA"/>
</dbReference>
<sequence length="137" mass="14865">KKDCRRSSMPLSNQQLGIAKLSGFREWLSIHPIVAESESSTDIDVNLSSQKMLIFAHHLKVLDGVQEIISEKGIGFVRIDGHTLARDRQSAVQAFRSSAEVKVAIIGITAGGVGLDFSSASNVIFLELPITSSDMLQ</sequence>
<dbReference type="GO" id="GO:0006281">
    <property type="term" value="P:DNA repair"/>
    <property type="evidence" value="ECO:0007669"/>
    <property type="project" value="TreeGrafter"/>
</dbReference>
<dbReference type="PROSITE" id="PS51194">
    <property type="entry name" value="HELICASE_CTER"/>
    <property type="match status" value="1"/>
</dbReference>
<dbReference type="InterPro" id="IPR049730">
    <property type="entry name" value="SNF2/RAD54-like_C"/>
</dbReference>
<feature type="non-terminal residue" evidence="3">
    <location>
        <position position="1"/>
    </location>
</feature>
<evidence type="ECO:0000313" key="4">
    <source>
        <dbReference type="Proteomes" id="UP001177140"/>
    </source>
</evidence>
<dbReference type="AlphaFoldDB" id="A0AA41SMV1"/>
<dbReference type="SMART" id="SM00490">
    <property type="entry name" value="HELICc"/>
    <property type="match status" value="1"/>
</dbReference>
<organism evidence="3 4">
    <name type="scientific">Papaver nudicaule</name>
    <name type="common">Iceland poppy</name>
    <dbReference type="NCBI Taxonomy" id="74823"/>
    <lineage>
        <taxon>Eukaryota</taxon>
        <taxon>Viridiplantae</taxon>
        <taxon>Streptophyta</taxon>
        <taxon>Embryophyta</taxon>
        <taxon>Tracheophyta</taxon>
        <taxon>Spermatophyta</taxon>
        <taxon>Magnoliopsida</taxon>
        <taxon>Ranunculales</taxon>
        <taxon>Papaveraceae</taxon>
        <taxon>Papaveroideae</taxon>
        <taxon>Papaver</taxon>
    </lineage>
</organism>
<keyword evidence="4" id="KW-1185">Reference proteome</keyword>
<dbReference type="Proteomes" id="UP001177140">
    <property type="component" value="Unassembled WGS sequence"/>
</dbReference>
<gene>
    <name evidence="3" type="ORF">MKW94_010677</name>
</gene>
<accession>A0AA41SMV1</accession>
<reference evidence="3" key="1">
    <citation type="submission" date="2022-03" db="EMBL/GenBank/DDBJ databases">
        <title>A functionally conserved STORR gene fusion in Papaver species that diverged 16.8 million years ago.</title>
        <authorList>
            <person name="Catania T."/>
        </authorList>
    </citation>
    <scope>NUCLEOTIDE SEQUENCE</scope>
    <source>
        <strain evidence="3">S-191538</strain>
    </source>
</reference>
<dbReference type="InterPro" id="IPR001650">
    <property type="entry name" value="Helicase_C-like"/>
</dbReference>
<dbReference type="GO" id="GO:0016787">
    <property type="term" value="F:hydrolase activity"/>
    <property type="evidence" value="ECO:0007669"/>
    <property type="project" value="UniProtKB-KW"/>
</dbReference>
<dbReference type="PANTHER" id="PTHR45766">
    <property type="entry name" value="DNA ANNEALING HELICASE AND ENDONUCLEASE ZRANB3 FAMILY MEMBER"/>
    <property type="match status" value="1"/>
</dbReference>
<keyword evidence="1" id="KW-0378">Hydrolase</keyword>
<dbReference type="SUPFAM" id="SSF52540">
    <property type="entry name" value="P-loop containing nucleoside triphosphate hydrolases"/>
    <property type="match status" value="1"/>
</dbReference>
<feature type="domain" description="Helicase C-terminal" evidence="2">
    <location>
        <begin position="39"/>
        <end position="137"/>
    </location>
</feature>
<dbReference type="GO" id="GO:0031297">
    <property type="term" value="P:replication fork processing"/>
    <property type="evidence" value="ECO:0007669"/>
    <property type="project" value="TreeGrafter"/>
</dbReference>
<comment type="caution">
    <text evidence="3">The sequence shown here is derived from an EMBL/GenBank/DDBJ whole genome shotgun (WGS) entry which is preliminary data.</text>
</comment>
<evidence type="ECO:0000313" key="3">
    <source>
        <dbReference type="EMBL" id="MCL7037183.1"/>
    </source>
</evidence>
<evidence type="ECO:0000259" key="2">
    <source>
        <dbReference type="PROSITE" id="PS51194"/>
    </source>
</evidence>